<protein>
    <submittedName>
        <fullName evidence="2">Uncharacterized protein</fullName>
    </submittedName>
</protein>
<gene>
    <name evidence="2" type="ORF">FOMPIDRAFT_94680</name>
</gene>
<dbReference type="HOGENOM" id="CLU_1357493_0_0_1"/>
<feature type="region of interest" description="Disordered" evidence="1">
    <location>
        <begin position="145"/>
        <end position="202"/>
    </location>
</feature>
<evidence type="ECO:0000313" key="3">
    <source>
        <dbReference type="Proteomes" id="UP000015241"/>
    </source>
</evidence>
<accession>S8DMI6</accession>
<evidence type="ECO:0000313" key="2">
    <source>
        <dbReference type="EMBL" id="EPS92543.1"/>
    </source>
</evidence>
<dbReference type="EMBL" id="KE504493">
    <property type="protein sequence ID" value="EPS92543.1"/>
    <property type="molecule type" value="Genomic_DNA"/>
</dbReference>
<sequence length="202" mass="21290">AIYEDLKVCDYCATYAKTEKTCKVAPGAKACTPCLEAHKGCYWGNASLTGTRPDNAKASASSEKAGPVVATRPGLRPVVGLPLPANTHVPNPALFRDGQVAFANTTFEVALSSVDRARRQLLADIEVARLQLSQLDQVEHILAERSGGDPSGQVGNNFGFRFDFSADPSDAGGMSEPEAGPSRATAKAKESGRPSKRSRAQG</sequence>
<keyword evidence="3" id="KW-1185">Reference proteome</keyword>
<dbReference type="AlphaFoldDB" id="S8DMI6"/>
<proteinExistence type="predicted"/>
<reference evidence="2 3" key="1">
    <citation type="journal article" date="2012" name="Science">
        <title>The Paleozoic origin of enzymatic lignin decomposition reconstructed from 31 fungal genomes.</title>
        <authorList>
            <person name="Floudas D."/>
            <person name="Binder M."/>
            <person name="Riley R."/>
            <person name="Barry K."/>
            <person name="Blanchette R.A."/>
            <person name="Henrissat B."/>
            <person name="Martinez A.T."/>
            <person name="Otillar R."/>
            <person name="Spatafora J.W."/>
            <person name="Yadav J.S."/>
            <person name="Aerts A."/>
            <person name="Benoit I."/>
            <person name="Boyd A."/>
            <person name="Carlson A."/>
            <person name="Copeland A."/>
            <person name="Coutinho P.M."/>
            <person name="de Vries R.P."/>
            <person name="Ferreira P."/>
            <person name="Findley K."/>
            <person name="Foster B."/>
            <person name="Gaskell J."/>
            <person name="Glotzer D."/>
            <person name="Gorecki P."/>
            <person name="Heitman J."/>
            <person name="Hesse C."/>
            <person name="Hori C."/>
            <person name="Igarashi K."/>
            <person name="Jurgens J.A."/>
            <person name="Kallen N."/>
            <person name="Kersten P."/>
            <person name="Kohler A."/>
            <person name="Kuees U."/>
            <person name="Kumar T.K.A."/>
            <person name="Kuo A."/>
            <person name="LaButti K."/>
            <person name="Larrondo L.F."/>
            <person name="Lindquist E."/>
            <person name="Ling A."/>
            <person name="Lombard V."/>
            <person name="Lucas S."/>
            <person name="Lundell T."/>
            <person name="Martin R."/>
            <person name="McLaughlin D.J."/>
            <person name="Morgenstern I."/>
            <person name="Morin E."/>
            <person name="Murat C."/>
            <person name="Nagy L.G."/>
            <person name="Nolan M."/>
            <person name="Ohm R.A."/>
            <person name="Patyshakuliyeva A."/>
            <person name="Rokas A."/>
            <person name="Ruiz-Duenas F.J."/>
            <person name="Sabat G."/>
            <person name="Salamov A."/>
            <person name="Samejima M."/>
            <person name="Schmutz J."/>
            <person name="Slot J.C."/>
            <person name="St John F."/>
            <person name="Stenlid J."/>
            <person name="Sun H."/>
            <person name="Sun S."/>
            <person name="Syed K."/>
            <person name="Tsang A."/>
            <person name="Wiebenga A."/>
            <person name="Young D."/>
            <person name="Pisabarro A."/>
            <person name="Eastwood D.C."/>
            <person name="Martin F."/>
            <person name="Cullen D."/>
            <person name="Grigoriev I.V."/>
            <person name="Hibbett D.S."/>
        </authorList>
    </citation>
    <scope>NUCLEOTIDE SEQUENCE</scope>
    <source>
        <strain evidence="3">FP-58527</strain>
    </source>
</reference>
<feature type="non-terminal residue" evidence="2">
    <location>
        <position position="1"/>
    </location>
</feature>
<organism evidence="2 3">
    <name type="scientific">Fomitopsis schrenkii</name>
    <name type="common">Brown rot fungus</name>
    <dbReference type="NCBI Taxonomy" id="2126942"/>
    <lineage>
        <taxon>Eukaryota</taxon>
        <taxon>Fungi</taxon>
        <taxon>Dikarya</taxon>
        <taxon>Basidiomycota</taxon>
        <taxon>Agaricomycotina</taxon>
        <taxon>Agaricomycetes</taxon>
        <taxon>Polyporales</taxon>
        <taxon>Fomitopsis</taxon>
    </lineage>
</organism>
<evidence type="ECO:0000256" key="1">
    <source>
        <dbReference type="SAM" id="MobiDB-lite"/>
    </source>
</evidence>
<dbReference type="InParanoid" id="S8DMI6"/>
<dbReference type="Proteomes" id="UP000015241">
    <property type="component" value="Unassembled WGS sequence"/>
</dbReference>
<name>S8DMI6_FOMSC</name>